<dbReference type="SUPFAM" id="SSF53474">
    <property type="entry name" value="alpha/beta-Hydrolases"/>
    <property type="match status" value="1"/>
</dbReference>
<dbReference type="STRING" id="765440.A0A0C3F092"/>
<dbReference type="EMBL" id="KN833079">
    <property type="protein sequence ID" value="KIM73574.1"/>
    <property type="molecule type" value="Genomic_DNA"/>
</dbReference>
<evidence type="ECO:0000259" key="1">
    <source>
        <dbReference type="Pfam" id="PF00561"/>
    </source>
</evidence>
<feature type="non-terminal residue" evidence="2">
    <location>
        <position position="239"/>
    </location>
</feature>
<feature type="domain" description="AB hydrolase-1" evidence="1">
    <location>
        <begin position="78"/>
        <end position="186"/>
    </location>
</feature>
<dbReference type="PANTHER" id="PTHR43194">
    <property type="entry name" value="HYDROLASE ALPHA/BETA FOLD FAMILY"/>
    <property type="match status" value="1"/>
</dbReference>
<evidence type="ECO:0000313" key="3">
    <source>
        <dbReference type="Proteomes" id="UP000054166"/>
    </source>
</evidence>
<dbReference type="Proteomes" id="UP000054166">
    <property type="component" value="Unassembled WGS sequence"/>
</dbReference>
<dbReference type="PANTHER" id="PTHR43194:SF2">
    <property type="entry name" value="PEROXISOMAL MEMBRANE PROTEIN LPX1"/>
    <property type="match status" value="1"/>
</dbReference>
<evidence type="ECO:0000313" key="2">
    <source>
        <dbReference type="EMBL" id="KIM73574.1"/>
    </source>
</evidence>
<dbReference type="InterPro" id="IPR029058">
    <property type="entry name" value="AB_hydrolase_fold"/>
</dbReference>
<reference evidence="3" key="2">
    <citation type="submission" date="2015-01" db="EMBL/GenBank/DDBJ databases">
        <title>Evolutionary Origins and Diversification of the Mycorrhizal Mutualists.</title>
        <authorList>
            <consortium name="DOE Joint Genome Institute"/>
            <consortium name="Mycorrhizal Genomics Consortium"/>
            <person name="Kohler A."/>
            <person name="Kuo A."/>
            <person name="Nagy L.G."/>
            <person name="Floudas D."/>
            <person name="Copeland A."/>
            <person name="Barry K.W."/>
            <person name="Cichocki N."/>
            <person name="Veneault-Fourrey C."/>
            <person name="LaButti K."/>
            <person name="Lindquist E.A."/>
            <person name="Lipzen A."/>
            <person name="Lundell T."/>
            <person name="Morin E."/>
            <person name="Murat C."/>
            <person name="Riley R."/>
            <person name="Ohm R."/>
            <person name="Sun H."/>
            <person name="Tunlid A."/>
            <person name="Henrissat B."/>
            <person name="Grigoriev I.V."/>
            <person name="Hibbett D.S."/>
            <person name="Martin F."/>
        </authorList>
    </citation>
    <scope>NUCLEOTIDE SEQUENCE [LARGE SCALE GENOMIC DNA]</scope>
    <source>
        <strain evidence="3">F 1598</strain>
    </source>
</reference>
<dbReference type="InParanoid" id="A0A0C3F092"/>
<keyword evidence="3" id="KW-1185">Reference proteome</keyword>
<dbReference type="InterPro" id="IPR050228">
    <property type="entry name" value="Carboxylesterase_BioH"/>
</dbReference>
<accession>A0A0C3F092</accession>
<gene>
    <name evidence="2" type="ORF">PILCRDRAFT_829054</name>
</gene>
<organism evidence="2 3">
    <name type="scientific">Piloderma croceum (strain F 1598)</name>
    <dbReference type="NCBI Taxonomy" id="765440"/>
    <lineage>
        <taxon>Eukaryota</taxon>
        <taxon>Fungi</taxon>
        <taxon>Dikarya</taxon>
        <taxon>Basidiomycota</taxon>
        <taxon>Agaricomycotina</taxon>
        <taxon>Agaricomycetes</taxon>
        <taxon>Agaricomycetidae</taxon>
        <taxon>Atheliales</taxon>
        <taxon>Atheliaceae</taxon>
        <taxon>Piloderma</taxon>
    </lineage>
</organism>
<protein>
    <recommendedName>
        <fullName evidence="1">AB hydrolase-1 domain-containing protein</fullName>
    </recommendedName>
</protein>
<name>A0A0C3F092_PILCF</name>
<dbReference type="Gene3D" id="3.40.50.1820">
    <property type="entry name" value="alpha/beta hydrolase"/>
    <property type="match status" value="1"/>
</dbReference>
<dbReference type="Pfam" id="PF00561">
    <property type="entry name" value="Abhydrolase_1"/>
    <property type="match status" value="1"/>
</dbReference>
<sequence>MVSQRITPVYPPKGLNITADQIRERRGPRGLTALDGTLLHASPIANGWNQLLGAVRTKGKLPGDIRELLVIPSLDRRPWIIFANSLLTNTSLWSSVTPVFISRGYNIILFDQRGHGKSSIPPSECTIPELGRDIAHVLDYFKIQTVEVVIGVSQGAASALSFSIQYPGRAGKIIACDTQAKAPESNKQSSDDGMERLAIVTAQRWFPAGSVYHSVDPDFNADGNHDNPILKMIATTPRQ</sequence>
<dbReference type="HOGENOM" id="CLU_101635_0_0_1"/>
<dbReference type="OrthoDB" id="9998495at2759"/>
<dbReference type="PRINTS" id="PR00111">
    <property type="entry name" value="ABHYDROLASE"/>
</dbReference>
<reference evidence="2 3" key="1">
    <citation type="submission" date="2014-04" db="EMBL/GenBank/DDBJ databases">
        <authorList>
            <consortium name="DOE Joint Genome Institute"/>
            <person name="Kuo A."/>
            <person name="Tarkka M."/>
            <person name="Buscot F."/>
            <person name="Kohler A."/>
            <person name="Nagy L.G."/>
            <person name="Floudas D."/>
            <person name="Copeland A."/>
            <person name="Barry K.W."/>
            <person name="Cichocki N."/>
            <person name="Veneault-Fourrey C."/>
            <person name="LaButti K."/>
            <person name="Lindquist E.A."/>
            <person name="Lipzen A."/>
            <person name="Lundell T."/>
            <person name="Morin E."/>
            <person name="Murat C."/>
            <person name="Sun H."/>
            <person name="Tunlid A."/>
            <person name="Henrissat B."/>
            <person name="Grigoriev I.V."/>
            <person name="Hibbett D.S."/>
            <person name="Martin F."/>
            <person name="Nordberg H.P."/>
            <person name="Cantor M.N."/>
            <person name="Hua S.X."/>
        </authorList>
    </citation>
    <scope>NUCLEOTIDE SEQUENCE [LARGE SCALE GENOMIC DNA]</scope>
    <source>
        <strain evidence="2 3">F 1598</strain>
    </source>
</reference>
<dbReference type="AlphaFoldDB" id="A0A0C3F092"/>
<dbReference type="InterPro" id="IPR000073">
    <property type="entry name" value="AB_hydrolase_1"/>
</dbReference>
<proteinExistence type="predicted"/>